<keyword evidence="8 10" id="KW-0131">Cell cycle</keyword>
<keyword evidence="4 10" id="KW-0677">Repeat</keyword>
<dbReference type="SMART" id="SM00249">
    <property type="entry name" value="PHD"/>
    <property type="match status" value="1"/>
</dbReference>
<organism evidence="13 14">
    <name type="scientific">Ceratodon purpureus</name>
    <name type="common">Fire moss</name>
    <name type="synonym">Dicranum purpureum</name>
    <dbReference type="NCBI Taxonomy" id="3225"/>
    <lineage>
        <taxon>Eukaryota</taxon>
        <taxon>Viridiplantae</taxon>
        <taxon>Streptophyta</taxon>
        <taxon>Embryophyta</taxon>
        <taxon>Bryophyta</taxon>
        <taxon>Bryophytina</taxon>
        <taxon>Bryopsida</taxon>
        <taxon>Dicranidae</taxon>
        <taxon>Pseudoditrichales</taxon>
        <taxon>Ditrichaceae</taxon>
        <taxon>Ceratodon</taxon>
    </lineage>
</organism>
<dbReference type="PROSITE" id="PS01359">
    <property type="entry name" value="ZF_PHD_1"/>
    <property type="match status" value="1"/>
</dbReference>
<proteinExistence type="inferred from homology"/>
<evidence type="ECO:0000313" key="13">
    <source>
        <dbReference type="EMBL" id="KAG0568015.1"/>
    </source>
</evidence>
<comment type="similarity">
    <text evidence="2 10">Belongs to the SCC2/Nipped-B family.</text>
</comment>
<dbReference type="SUPFAM" id="SSF57903">
    <property type="entry name" value="FYVE/PHD zinc finger"/>
    <property type="match status" value="1"/>
</dbReference>
<evidence type="ECO:0000256" key="7">
    <source>
        <dbReference type="ARBA" id="ARBA00023242"/>
    </source>
</evidence>
<dbReference type="InterPro" id="IPR026003">
    <property type="entry name" value="Cohesin_HEAT"/>
</dbReference>
<dbReference type="CDD" id="cd15489">
    <property type="entry name" value="PHD_SF"/>
    <property type="match status" value="1"/>
</dbReference>
<evidence type="ECO:0000256" key="6">
    <source>
        <dbReference type="ARBA" id="ARBA00022833"/>
    </source>
</evidence>
<dbReference type="InterPro" id="IPR001965">
    <property type="entry name" value="Znf_PHD"/>
</dbReference>
<dbReference type="PANTHER" id="PTHR21704">
    <property type="entry name" value="NIPPED-B-LIKE PROTEIN DELANGIN SCC2-RELATED"/>
    <property type="match status" value="1"/>
</dbReference>
<feature type="compositionally biased region" description="Basic residues" evidence="11">
    <location>
        <begin position="375"/>
        <end position="391"/>
    </location>
</feature>
<dbReference type="GO" id="GO:0034087">
    <property type="term" value="P:establishment of mitotic sister chromatid cohesion"/>
    <property type="evidence" value="ECO:0007669"/>
    <property type="project" value="TreeGrafter"/>
</dbReference>
<dbReference type="Proteomes" id="UP000822688">
    <property type="component" value="Chromosome 7"/>
</dbReference>
<dbReference type="InterPro" id="IPR019786">
    <property type="entry name" value="Zinc_finger_PHD-type_CS"/>
</dbReference>
<dbReference type="Pfam" id="PF12830">
    <property type="entry name" value="Nipped-B_C"/>
    <property type="match status" value="1"/>
</dbReference>
<dbReference type="PANTHER" id="PTHR21704:SF18">
    <property type="entry name" value="NIPPED-B-LIKE PROTEIN"/>
    <property type="match status" value="1"/>
</dbReference>
<protein>
    <recommendedName>
        <fullName evidence="10">Sister chromatid cohesion protein</fullName>
    </recommendedName>
</protein>
<dbReference type="Pfam" id="PF12765">
    <property type="entry name" value="Cohesin_HEAT"/>
    <property type="match status" value="1"/>
</dbReference>
<sequence length="1798" mass="199594">MNTYRLTNTTYTEVAERLPLVTLPFSFGSTSKELSLFDDNEVASGAGGKSQAAINAQAGKIVELLRATDISYLSLREESKNGGRQMPAERGSLMAAVLQLDPDAFSYTLPGPHKRGGWRIPIVEKRQHQALATDCAGPSILQVPYQSSEGPNLPIMNSPSATRVTGVKRKDAPESKLDRHQSKKPTTGLLIPVKSNQESLVHELCELLDEIFARKEAFGEDEGDDAGTLLSLAEIRTIGEEVVKLRSKNIIQNVPVDYHVRLLSMLDQHVQRANGREVDEDDDGESMNFESVMSGLEAVQISLTIMTGPSMAKQIYKEEIIDRIIDFTRFQIVHSVFTAYDSGYRQIHKGSAAGGDEGDDDEDFQTVENGTSSAKKGRRKSKTPAKTRKAAPSKQLGAVSSVLHKLCSILALLKELLPISKLVDSSVLQLMKTMLDTVGVDNIQLLQLKAIAVVCMISDVYPQHRRLIIEEIVTLLWKLPSSKRSLRSYHLSDEEPKQIQILTALILQLVQCSVTLTEVGAVIKPEVDRNGENGENNFHKVFEPAMEVTTHFWQNVFQRWAAPKNPDGADVKGIVDNLLVDLLTTLNVPEFPAASLLLQVFCVLLFGNAGIRAKDAVLRGTSVDLLGQVAARLKEDAVACSKDKLWILKELQEKDIHADSDDDYDHDASTRSCSVCGKGKISKLMVSCNGCNRWFHGDCIGVTKHDKVDRGWLCHCCLCRKQIELLYPDNKEQNNGIRSSTEPKTAEKVGMMKEGVLVVQQTLLNYLQELAVSDDTAAYARRFYLCQWLREEAQIAHTIQFYLNRWNSKSPLQDFGVALSPLSRDSALRISRALGQQRPLARGLDKILERLLISLTDNSPTPRAKALRAVGAIVEVDPSVLGDERVQRAVEGRFLDSAISVREAAMELVGRHIVNRPDFALKYFEKIAERIMDTGVSVRKRVIKIIRDVCLSNAGFSKTTDGCLRIISRINDEETSIQDLVGKTFFELWFEEPTGHHTQHLGDGSVVPTEIAERAQQLVDVLRNLPSHQAMVTIIKRSLSLDFCPQNIKTSATSMVTQAAVRHRCELMCKCLLESVLKVEETASDDTDIRALPYVLALHAFCTVDPTLCAPPSDPSRFAVTLQPYLKTQVSSRDAAQLLQSIVYVIDTVLPLLRRPPQSFVEELEHDLRQLITSCTFLTVVHACIKSLCSLSKIASKGVASFEFLVRQFFKLLDGCHKRESVAAEKAGVLRSLFCLGLLARYGAEFIEAFDDEDINMNQFLELYKFFLGQDDFDIKARALQALGFIFIARPEFMMVKNMDKILETTLNATADTRIKMQMLRNFSDYLVDVEEKMGETDGGNEKTNGDNAVPVAAGAGDSNICGGIIQLHWDLILERCLDFNEEVRQTGLKVVEIVLRQGLVHPMTCVPQLIALEVDQLEVNWKLAHRLLVHMNEKYPSFFESRLGDGLLLSFAFIQSGAASCVQKASPVKPTSIKPKDSSSPASFAKSGISRIYKLIRSSRNSRNKFLSSVIRKFDFGVSGIQSVPFLVYCSEVLSALPFGIPDEPLYVVYTINRVVQVRGGELEANMKAVITEGALGVTTKQVLENIAAEKERLGEAVVNPSDCPPEFAREVSIDMVDVEGIPGDVLDKLKGYCNSAMALALLLRLKRHLKIVYSLNDARCQSYQATEVIKPGDMLSKRESVKEFNLKELPVDSPTTVRQMLEQYQAFKRLLKDDSMDYAAYTANISTKKRPGRVQTDTDAAHVNGNPVSRAMPRRKSVATVEYDVSGDDESDEDWGGSKAGRRKSAPTGRSTRGKK</sequence>
<dbReference type="GO" id="GO:0071169">
    <property type="term" value="P:establishment of protein localization to chromatin"/>
    <property type="evidence" value="ECO:0007669"/>
    <property type="project" value="TreeGrafter"/>
</dbReference>
<evidence type="ECO:0000256" key="2">
    <source>
        <dbReference type="ARBA" id="ARBA00009252"/>
    </source>
</evidence>
<reference evidence="13" key="1">
    <citation type="submission" date="2020-06" db="EMBL/GenBank/DDBJ databases">
        <title>WGS assembly of Ceratodon purpureus strain R40.</title>
        <authorList>
            <person name="Carey S.B."/>
            <person name="Jenkins J."/>
            <person name="Shu S."/>
            <person name="Lovell J.T."/>
            <person name="Sreedasyam A."/>
            <person name="Maumus F."/>
            <person name="Tiley G.P."/>
            <person name="Fernandez-Pozo N."/>
            <person name="Barry K."/>
            <person name="Chen C."/>
            <person name="Wang M."/>
            <person name="Lipzen A."/>
            <person name="Daum C."/>
            <person name="Saski C.A."/>
            <person name="Payton A.C."/>
            <person name="Mcbreen J.C."/>
            <person name="Conrad R.E."/>
            <person name="Kollar L.M."/>
            <person name="Olsson S."/>
            <person name="Huttunen S."/>
            <person name="Landis J.B."/>
            <person name="Wickett N.J."/>
            <person name="Johnson M.G."/>
            <person name="Rensing S.A."/>
            <person name="Grimwood J."/>
            <person name="Schmutz J."/>
            <person name="Mcdaniel S.F."/>
        </authorList>
    </citation>
    <scope>NUCLEOTIDE SEQUENCE</scope>
    <source>
        <strain evidence="13">R40</strain>
    </source>
</reference>
<comment type="subcellular location">
    <subcellularLocation>
        <location evidence="1 10">Nucleus</location>
    </subcellularLocation>
</comment>
<evidence type="ECO:0000256" key="5">
    <source>
        <dbReference type="ARBA" id="ARBA00022771"/>
    </source>
</evidence>
<evidence type="ECO:0000256" key="3">
    <source>
        <dbReference type="ARBA" id="ARBA00022723"/>
    </source>
</evidence>
<dbReference type="EMBL" id="CM026428">
    <property type="protein sequence ID" value="KAG0568015.1"/>
    <property type="molecule type" value="Genomic_DNA"/>
</dbReference>
<dbReference type="InterPro" id="IPR033031">
    <property type="entry name" value="Scc2/Nipped-B"/>
</dbReference>
<feature type="domain" description="PHD-type" evidence="12">
    <location>
        <begin position="670"/>
        <end position="720"/>
    </location>
</feature>
<dbReference type="InterPro" id="IPR016024">
    <property type="entry name" value="ARM-type_fold"/>
</dbReference>
<dbReference type="GO" id="GO:0008270">
    <property type="term" value="F:zinc ion binding"/>
    <property type="evidence" value="ECO:0007669"/>
    <property type="project" value="UniProtKB-KW"/>
</dbReference>
<dbReference type="CDD" id="cd23958">
    <property type="entry name" value="SCC2"/>
    <property type="match status" value="1"/>
</dbReference>
<dbReference type="PROSITE" id="PS50016">
    <property type="entry name" value="ZF_PHD_2"/>
    <property type="match status" value="1"/>
</dbReference>
<dbReference type="InterPro" id="IPR024986">
    <property type="entry name" value="Nipped-B_C"/>
</dbReference>
<comment type="caution">
    <text evidence="13">The sequence shown here is derived from an EMBL/GenBank/DDBJ whole genome shotgun (WGS) entry which is preliminary data.</text>
</comment>
<evidence type="ECO:0000259" key="12">
    <source>
        <dbReference type="PROSITE" id="PS50016"/>
    </source>
</evidence>
<dbReference type="InterPro" id="IPR011989">
    <property type="entry name" value="ARM-like"/>
</dbReference>
<evidence type="ECO:0000256" key="9">
    <source>
        <dbReference type="PROSITE-ProRule" id="PRU00146"/>
    </source>
</evidence>
<dbReference type="Pfam" id="PF00628">
    <property type="entry name" value="PHD"/>
    <property type="match status" value="1"/>
</dbReference>
<evidence type="ECO:0000313" key="14">
    <source>
        <dbReference type="Proteomes" id="UP000822688"/>
    </source>
</evidence>
<feature type="region of interest" description="Disordered" evidence="11">
    <location>
        <begin position="350"/>
        <end position="392"/>
    </location>
</feature>
<dbReference type="GO" id="GO:0061775">
    <property type="term" value="F:cohesin loader activity"/>
    <property type="evidence" value="ECO:0007669"/>
    <property type="project" value="InterPro"/>
</dbReference>
<accession>A0A8T0HAV1</accession>
<dbReference type="GO" id="GO:0010468">
    <property type="term" value="P:regulation of gene expression"/>
    <property type="evidence" value="ECO:0007669"/>
    <property type="project" value="InterPro"/>
</dbReference>
<evidence type="ECO:0000256" key="10">
    <source>
        <dbReference type="RuleBase" id="RU364107"/>
    </source>
</evidence>
<evidence type="ECO:0000256" key="4">
    <source>
        <dbReference type="ARBA" id="ARBA00022737"/>
    </source>
</evidence>
<gene>
    <name evidence="13" type="ORF">KC19_7G179800</name>
</gene>
<evidence type="ECO:0000256" key="8">
    <source>
        <dbReference type="ARBA" id="ARBA00023306"/>
    </source>
</evidence>
<feature type="region of interest" description="Disordered" evidence="11">
    <location>
        <begin position="1731"/>
        <end position="1798"/>
    </location>
</feature>
<dbReference type="GO" id="GO:1990414">
    <property type="term" value="P:replication-born double-strand break repair via sister chromatid exchange"/>
    <property type="evidence" value="ECO:0007669"/>
    <property type="project" value="TreeGrafter"/>
</dbReference>
<keyword evidence="7 10" id="KW-0539">Nucleus</keyword>
<keyword evidence="14" id="KW-1185">Reference proteome</keyword>
<dbReference type="InterPro" id="IPR013083">
    <property type="entry name" value="Znf_RING/FYVE/PHD"/>
</dbReference>
<feature type="compositionally biased region" description="Basic and acidic residues" evidence="11">
    <location>
        <begin position="168"/>
        <end position="180"/>
    </location>
</feature>
<feature type="compositionally biased region" description="Acidic residues" evidence="11">
    <location>
        <begin position="1767"/>
        <end position="1777"/>
    </location>
</feature>
<feature type="compositionally biased region" description="Polar residues" evidence="11">
    <location>
        <begin position="151"/>
        <end position="163"/>
    </location>
</feature>
<feature type="compositionally biased region" description="Acidic residues" evidence="11">
    <location>
        <begin position="356"/>
        <end position="365"/>
    </location>
</feature>
<keyword evidence="3" id="KW-0479">Metal-binding</keyword>
<dbReference type="GO" id="GO:0140588">
    <property type="term" value="P:chromatin looping"/>
    <property type="evidence" value="ECO:0007669"/>
    <property type="project" value="InterPro"/>
</dbReference>
<dbReference type="InterPro" id="IPR011011">
    <property type="entry name" value="Znf_FYVE_PHD"/>
</dbReference>
<evidence type="ECO:0000256" key="1">
    <source>
        <dbReference type="ARBA" id="ARBA00004123"/>
    </source>
</evidence>
<dbReference type="Gene3D" id="3.30.40.10">
    <property type="entry name" value="Zinc/RING finger domain, C3HC4 (zinc finger)"/>
    <property type="match status" value="1"/>
</dbReference>
<dbReference type="InterPro" id="IPR019787">
    <property type="entry name" value="Znf_PHD-finger"/>
</dbReference>
<dbReference type="GO" id="GO:0003682">
    <property type="term" value="F:chromatin binding"/>
    <property type="evidence" value="ECO:0007669"/>
    <property type="project" value="TreeGrafter"/>
</dbReference>
<dbReference type="SUPFAM" id="SSF48371">
    <property type="entry name" value="ARM repeat"/>
    <property type="match status" value="1"/>
</dbReference>
<name>A0A8T0HAV1_CERPU</name>
<dbReference type="Gene3D" id="1.25.10.10">
    <property type="entry name" value="Leucine-rich Repeat Variant"/>
    <property type="match status" value="1"/>
</dbReference>
<dbReference type="GO" id="GO:0090694">
    <property type="term" value="C:Scc2-Scc4 cohesin loading complex"/>
    <property type="evidence" value="ECO:0007669"/>
    <property type="project" value="TreeGrafter"/>
</dbReference>
<keyword evidence="6" id="KW-0862">Zinc</keyword>
<feature type="region of interest" description="Disordered" evidence="11">
    <location>
        <begin position="151"/>
        <end position="183"/>
    </location>
</feature>
<evidence type="ECO:0000256" key="11">
    <source>
        <dbReference type="SAM" id="MobiDB-lite"/>
    </source>
</evidence>
<keyword evidence="5 9" id="KW-0863">Zinc-finger</keyword>